<organism evidence="3 4">
    <name type="scientific">Sphingobium chlorophenolicum L-1</name>
    <dbReference type="NCBI Taxonomy" id="690566"/>
    <lineage>
        <taxon>Bacteria</taxon>
        <taxon>Pseudomonadati</taxon>
        <taxon>Pseudomonadota</taxon>
        <taxon>Alphaproteobacteria</taxon>
        <taxon>Sphingomonadales</taxon>
        <taxon>Sphingomonadaceae</taxon>
        <taxon>Sphingobium</taxon>
    </lineage>
</organism>
<sequence>MIRLDGPTVPWDGLAQLECSSLQEGMKMDLLGYEGKTVVVAGAATGMGKAATELLLQQGAQVHALDIAPIDTPVKQAIKLDLSDEESIDQAVRQLPDKVDCLFSCAGISSIYLGRQFSSVHVNLVNFVGPRLLTELLIPRIPAGGAIAMIASMTASQWPKSLAKIDELLAQESFAAGKAWLEAHEHDPATIGGDPKLNNNYRFSKEATVVYVKRRSWALAERQIRINALSPGITETPMLPSFSAITGIDDPEMKVIWPGVGRISTALDQAKALLFLNSDLAGYVSGVDLLCDYGFRVKEQLGGETALQGIQAKRDG</sequence>
<name>F6F351_SPHCR</name>
<dbReference type="STRING" id="690566.Sphch_3253"/>
<protein>
    <submittedName>
        <fullName evidence="3">Short-chain dehydrogenase/reductase SDR</fullName>
    </submittedName>
</protein>
<dbReference type="RefSeq" id="WP_013849093.1">
    <property type="nucleotide sequence ID" value="NC_015594.1"/>
</dbReference>
<dbReference type="InterPro" id="IPR002347">
    <property type="entry name" value="SDR_fam"/>
</dbReference>
<evidence type="ECO:0000313" key="3">
    <source>
        <dbReference type="EMBL" id="AEG50863.1"/>
    </source>
</evidence>
<keyword evidence="2" id="KW-0560">Oxidoreductase</keyword>
<evidence type="ECO:0000313" key="4">
    <source>
        <dbReference type="Proteomes" id="UP000007150"/>
    </source>
</evidence>
<evidence type="ECO:0000256" key="1">
    <source>
        <dbReference type="ARBA" id="ARBA00006484"/>
    </source>
</evidence>
<dbReference type="AlphaFoldDB" id="F6F351"/>
<accession>F6F351</accession>
<keyword evidence="4" id="KW-1185">Reference proteome</keyword>
<dbReference type="PRINTS" id="PR00081">
    <property type="entry name" value="GDHRDH"/>
</dbReference>
<dbReference type="Pfam" id="PF00106">
    <property type="entry name" value="adh_short"/>
    <property type="match status" value="1"/>
</dbReference>
<dbReference type="Gene3D" id="3.40.50.720">
    <property type="entry name" value="NAD(P)-binding Rossmann-like Domain"/>
    <property type="match status" value="1"/>
</dbReference>
<dbReference type="SUPFAM" id="SSF51735">
    <property type="entry name" value="NAD(P)-binding Rossmann-fold domains"/>
    <property type="match status" value="1"/>
</dbReference>
<proteinExistence type="inferred from homology"/>
<dbReference type="GO" id="GO:0016491">
    <property type="term" value="F:oxidoreductase activity"/>
    <property type="evidence" value="ECO:0007669"/>
    <property type="project" value="UniProtKB-KW"/>
</dbReference>
<evidence type="ECO:0000256" key="2">
    <source>
        <dbReference type="ARBA" id="ARBA00023002"/>
    </source>
</evidence>
<dbReference type="Pfam" id="PF13561">
    <property type="entry name" value="adh_short_C2"/>
    <property type="match status" value="1"/>
</dbReference>
<dbReference type="InterPro" id="IPR036291">
    <property type="entry name" value="NAD(P)-bd_dom_sf"/>
</dbReference>
<comment type="similarity">
    <text evidence="1">Belongs to the short-chain dehydrogenases/reductases (SDR) family.</text>
</comment>
<dbReference type="KEGG" id="sch:Sphch_3253"/>
<dbReference type="PANTHER" id="PTHR43180:SF66">
    <property type="entry name" value="SHORT-CHAIN DEHYDROGENASE_REDUCTASE FAMILY PROTEIN"/>
    <property type="match status" value="1"/>
</dbReference>
<dbReference type="HOGENOM" id="CLU_010194_4_1_5"/>
<dbReference type="PANTHER" id="PTHR43180">
    <property type="entry name" value="3-OXOACYL-(ACYL-CARRIER-PROTEIN) REDUCTASE (AFU_ORTHOLOGUE AFUA_6G11210)"/>
    <property type="match status" value="1"/>
</dbReference>
<gene>
    <name evidence="3" type="ORF">Sphch_3253</name>
</gene>
<reference evidence="3 4" key="1">
    <citation type="submission" date="2011-05" db="EMBL/GenBank/DDBJ databases">
        <title>Complete sequence of chromosome 2 of Sphingobium chlorophenolicum L-1.</title>
        <authorList>
            <consortium name="US DOE Joint Genome Institute"/>
            <person name="Lucas S."/>
            <person name="Han J."/>
            <person name="Lapidus A."/>
            <person name="Cheng J.-F."/>
            <person name="Goodwin L."/>
            <person name="Pitluck S."/>
            <person name="Peters L."/>
            <person name="Daligault H."/>
            <person name="Han C."/>
            <person name="Tapia R."/>
            <person name="Land M."/>
            <person name="Hauser L."/>
            <person name="Kyrpides N."/>
            <person name="Ivanova N."/>
            <person name="Pagani I."/>
            <person name="Turner P."/>
            <person name="Copley S."/>
            <person name="Woyke T."/>
        </authorList>
    </citation>
    <scope>NUCLEOTIDE SEQUENCE [LARGE SCALE GENOMIC DNA]</scope>
    <source>
        <strain evidence="3 4">L-1</strain>
    </source>
</reference>
<dbReference type="EMBL" id="CP002799">
    <property type="protein sequence ID" value="AEG50863.1"/>
    <property type="molecule type" value="Genomic_DNA"/>
</dbReference>
<dbReference type="Proteomes" id="UP000007150">
    <property type="component" value="Chromosome 2"/>
</dbReference>